<sequence length="349" mass="39130">MGIKWTDPAVITRTSKVFGAFTMVLTGVALWDVLSTLWFEWQILSGKRKWKWPMTIYFIARLAMLSHIFAITINRNALSEVPCKELTFMSKFCDVVGTCASSLILVLRTRAVWHRNRKVTVLMGLLFLGQIAMWSQTFRFSKAQWNQTRMLCDVLSTAPRMMMVGVWGYTMIFDFIILVVCVYQLISHVSSTLGKVLLRDGIAYFCAAFVANLLQTIFAGLQLNPVMNIMFLPFALVVSVIAATTVFRNVFTAYDAFSNDTGHSGNSGHSSSRHHEGSVLRTGARILFKHNTTITTKAMSENEISLAGYSRKKSDVEAGAVSVRKEDDGDGEHRPDTEVNGTPEKRQNL</sequence>
<keyword evidence="2" id="KW-0472">Membrane</keyword>
<gene>
    <name evidence="3" type="ORF">AAE3_LOCUS12478</name>
</gene>
<evidence type="ECO:0000313" key="4">
    <source>
        <dbReference type="Proteomes" id="UP000467700"/>
    </source>
</evidence>
<evidence type="ECO:0000256" key="1">
    <source>
        <dbReference type="SAM" id="MobiDB-lite"/>
    </source>
</evidence>
<dbReference type="OrthoDB" id="3197626at2759"/>
<feature type="compositionally biased region" description="Basic and acidic residues" evidence="1">
    <location>
        <begin position="323"/>
        <end position="349"/>
    </location>
</feature>
<evidence type="ECO:0000256" key="2">
    <source>
        <dbReference type="SAM" id="Phobius"/>
    </source>
</evidence>
<comment type="caution">
    <text evidence="3">The sequence shown here is derived from an EMBL/GenBank/DDBJ whole genome shotgun (WGS) entry which is preliminary data.</text>
</comment>
<proteinExistence type="predicted"/>
<name>A0A8S0WBX3_CYCAE</name>
<feature type="transmembrane region" description="Helical" evidence="2">
    <location>
        <begin position="20"/>
        <end position="44"/>
    </location>
</feature>
<feature type="transmembrane region" description="Helical" evidence="2">
    <location>
        <begin position="201"/>
        <end position="223"/>
    </location>
</feature>
<evidence type="ECO:0008006" key="5">
    <source>
        <dbReference type="Google" id="ProtNLM"/>
    </source>
</evidence>
<keyword evidence="2" id="KW-0812">Transmembrane</keyword>
<protein>
    <recommendedName>
        <fullName evidence="5">Transmembrane protein</fullName>
    </recommendedName>
</protein>
<feature type="transmembrane region" description="Helical" evidence="2">
    <location>
        <begin position="166"/>
        <end position="189"/>
    </location>
</feature>
<dbReference type="AlphaFoldDB" id="A0A8S0WBX3"/>
<feature type="transmembrane region" description="Helical" evidence="2">
    <location>
        <begin position="119"/>
        <end position="136"/>
    </location>
</feature>
<feature type="transmembrane region" description="Helical" evidence="2">
    <location>
        <begin position="229"/>
        <end position="247"/>
    </location>
</feature>
<keyword evidence="4" id="KW-1185">Reference proteome</keyword>
<evidence type="ECO:0000313" key="3">
    <source>
        <dbReference type="EMBL" id="CAA7270238.1"/>
    </source>
</evidence>
<accession>A0A8S0WBX3</accession>
<reference evidence="3 4" key="1">
    <citation type="submission" date="2020-01" db="EMBL/GenBank/DDBJ databases">
        <authorList>
            <person name="Gupta K D."/>
        </authorList>
    </citation>
    <scope>NUCLEOTIDE SEQUENCE [LARGE SCALE GENOMIC DNA]</scope>
</reference>
<feature type="transmembrane region" description="Helical" evidence="2">
    <location>
        <begin position="56"/>
        <end position="74"/>
    </location>
</feature>
<organism evidence="3 4">
    <name type="scientific">Cyclocybe aegerita</name>
    <name type="common">Black poplar mushroom</name>
    <name type="synonym">Agrocybe aegerita</name>
    <dbReference type="NCBI Taxonomy" id="1973307"/>
    <lineage>
        <taxon>Eukaryota</taxon>
        <taxon>Fungi</taxon>
        <taxon>Dikarya</taxon>
        <taxon>Basidiomycota</taxon>
        <taxon>Agaricomycotina</taxon>
        <taxon>Agaricomycetes</taxon>
        <taxon>Agaricomycetidae</taxon>
        <taxon>Agaricales</taxon>
        <taxon>Agaricineae</taxon>
        <taxon>Bolbitiaceae</taxon>
        <taxon>Cyclocybe</taxon>
    </lineage>
</organism>
<feature type="region of interest" description="Disordered" evidence="1">
    <location>
        <begin position="312"/>
        <end position="349"/>
    </location>
</feature>
<dbReference type="Proteomes" id="UP000467700">
    <property type="component" value="Unassembled WGS sequence"/>
</dbReference>
<keyword evidence="2" id="KW-1133">Transmembrane helix</keyword>
<dbReference type="EMBL" id="CACVBS010000088">
    <property type="protein sequence ID" value="CAA7270238.1"/>
    <property type="molecule type" value="Genomic_DNA"/>
</dbReference>